<gene>
    <name evidence="6" type="ORF">ESZ36_18115</name>
</gene>
<keyword evidence="2 4" id="KW-0238">DNA-binding</keyword>
<name>A0A5C6Q9D5_9GAMM</name>
<evidence type="ECO:0000256" key="3">
    <source>
        <dbReference type="ARBA" id="ARBA00023163"/>
    </source>
</evidence>
<dbReference type="Gene3D" id="1.10.357.10">
    <property type="entry name" value="Tetracycline Repressor, domain 2"/>
    <property type="match status" value="1"/>
</dbReference>
<dbReference type="InterPro" id="IPR036271">
    <property type="entry name" value="Tet_transcr_reg_TetR-rel_C_sf"/>
</dbReference>
<dbReference type="PROSITE" id="PS50977">
    <property type="entry name" value="HTH_TETR_2"/>
    <property type="match status" value="1"/>
</dbReference>
<comment type="caution">
    <text evidence="6">The sequence shown here is derived from an EMBL/GenBank/DDBJ whole genome shotgun (WGS) entry which is preliminary data.</text>
</comment>
<dbReference type="InterPro" id="IPR009057">
    <property type="entry name" value="Homeodomain-like_sf"/>
</dbReference>
<dbReference type="PANTHER" id="PTHR47506">
    <property type="entry name" value="TRANSCRIPTIONAL REGULATORY PROTEIN"/>
    <property type="match status" value="1"/>
</dbReference>
<feature type="domain" description="HTH tetR-type" evidence="5">
    <location>
        <begin position="2"/>
        <end position="62"/>
    </location>
</feature>
<dbReference type="PANTHER" id="PTHR47506:SF1">
    <property type="entry name" value="HTH-TYPE TRANSCRIPTIONAL REGULATOR YJDC"/>
    <property type="match status" value="1"/>
</dbReference>
<protein>
    <submittedName>
        <fullName evidence="6">TetR/AcrR family transcriptional regulator</fullName>
    </submittedName>
</protein>
<evidence type="ECO:0000256" key="2">
    <source>
        <dbReference type="ARBA" id="ARBA00023125"/>
    </source>
</evidence>
<proteinExistence type="predicted"/>
<feature type="DNA-binding region" description="H-T-H motif" evidence="4">
    <location>
        <begin position="25"/>
        <end position="44"/>
    </location>
</feature>
<dbReference type="SUPFAM" id="SSF48498">
    <property type="entry name" value="Tetracyclin repressor-like, C-terminal domain"/>
    <property type="match status" value="1"/>
</dbReference>
<evidence type="ECO:0000313" key="6">
    <source>
        <dbReference type="EMBL" id="TWX65197.1"/>
    </source>
</evidence>
<dbReference type="GO" id="GO:0003677">
    <property type="term" value="F:DNA binding"/>
    <property type="evidence" value="ECO:0007669"/>
    <property type="project" value="UniProtKB-UniRule"/>
</dbReference>
<accession>A0A5C6Q9D5</accession>
<reference evidence="6 7" key="1">
    <citation type="submission" date="2019-07" db="EMBL/GenBank/DDBJ databases">
        <title>Genomes of sea-ice associated Colwellia species.</title>
        <authorList>
            <person name="Bowman J.P."/>
        </authorList>
    </citation>
    <scope>NUCLEOTIDE SEQUENCE [LARGE SCALE GENOMIC DNA]</scope>
    <source>
        <strain evidence="6 7">ACAM 459</strain>
    </source>
</reference>
<organism evidence="6 7">
    <name type="scientific">Colwellia demingiae</name>
    <dbReference type="NCBI Taxonomy" id="89401"/>
    <lineage>
        <taxon>Bacteria</taxon>
        <taxon>Pseudomonadati</taxon>
        <taxon>Pseudomonadota</taxon>
        <taxon>Gammaproteobacteria</taxon>
        <taxon>Alteromonadales</taxon>
        <taxon>Colwelliaceae</taxon>
        <taxon>Colwellia</taxon>
    </lineage>
</organism>
<dbReference type="Pfam" id="PF00440">
    <property type="entry name" value="TetR_N"/>
    <property type="match status" value="1"/>
</dbReference>
<keyword evidence="3" id="KW-0804">Transcription</keyword>
<evidence type="ECO:0000313" key="7">
    <source>
        <dbReference type="Proteomes" id="UP000321822"/>
    </source>
</evidence>
<dbReference type="InterPro" id="IPR001647">
    <property type="entry name" value="HTH_TetR"/>
</dbReference>
<evidence type="ECO:0000256" key="1">
    <source>
        <dbReference type="ARBA" id="ARBA00023015"/>
    </source>
</evidence>
<evidence type="ECO:0000259" key="5">
    <source>
        <dbReference type="PROSITE" id="PS50977"/>
    </source>
</evidence>
<dbReference type="AlphaFoldDB" id="A0A5C6Q9D5"/>
<dbReference type="RefSeq" id="WP_146790472.1">
    <property type="nucleotide sequence ID" value="NZ_VOLT01000011.1"/>
</dbReference>
<dbReference type="OrthoDB" id="116240at2"/>
<dbReference type="SUPFAM" id="SSF46689">
    <property type="entry name" value="Homeodomain-like"/>
    <property type="match status" value="1"/>
</dbReference>
<keyword evidence="7" id="KW-1185">Reference proteome</keyword>
<evidence type="ECO:0000256" key="4">
    <source>
        <dbReference type="PROSITE-ProRule" id="PRU00335"/>
    </source>
</evidence>
<dbReference type="Proteomes" id="UP000321822">
    <property type="component" value="Unassembled WGS sequence"/>
</dbReference>
<dbReference type="PRINTS" id="PR00455">
    <property type="entry name" value="HTHTETR"/>
</dbReference>
<dbReference type="EMBL" id="VOLT01000011">
    <property type="protein sequence ID" value="TWX65197.1"/>
    <property type="molecule type" value="Genomic_DNA"/>
</dbReference>
<keyword evidence="1" id="KW-0805">Transcription regulation</keyword>
<sequence>MNKKRELLISTALELFYENGVNSIGINEILKISGVAKRTLYSHFESKNILVLAALRQRHETFIAWLEEQLSDTKSDQEVIKQLFNALGNWFDNKEPRLGNFRGCFFINTAAEFSDKGSDISRYCSEHKEEVRLLIQKKLTSDHPHLLDAICIMKEGAITTAYVTGRGSDVTSKCIKVLCAL</sequence>